<gene>
    <name evidence="1" type="ORF">Y1Q_0024201</name>
</gene>
<evidence type="ECO:0000313" key="1">
    <source>
        <dbReference type="EMBL" id="KYO36463.1"/>
    </source>
</evidence>
<name>A0A151NI30_ALLMI</name>
<keyword evidence="2" id="KW-1185">Reference proteome</keyword>
<accession>A0A151NI30</accession>
<organism evidence="1 2">
    <name type="scientific">Alligator mississippiensis</name>
    <name type="common">American alligator</name>
    <dbReference type="NCBI Taxonomy" id="8496"/>
    <lineage>
        <taxon>Eukaryota</taxon>
        <taxon>Metazoa</taxon>
        <taxon>Chordata</taxon>
        <taxon>Craniata</taxon>
        <taxon>Vertebrata</taxon>
        <taxon>Euteleostomi</taxon>
        <taxon>Archelosauria</taxon>
        <taxon>Archosauria</taxon>
        <taxon>Crocodylia</taxon>
        <taxon>Alligatoridae</taxon>
        <taxon>Alligatorinae</taxon>
        <taxon>Alligator</taxon>
    </lineage>
</organism>
<evidence type="ECO:0000313" key="2">
    <source>
        <dbReference type="Proteomes" id="UP000050525"/>
    </source>
</evidence>
<comment type="caution">
    <text evidence="1">The sequence shown here is derived from an EMBL/GenBank/DDBJ whole genome shotgun (WGS) entry which is preliminary data.</text>
</comment>
<protein>
    <submittedName>
        <fullName evidence="1">Uncharacterized protein</fullName>
    </submittedName>
</protein>
<proteinExistence type="predicted"/>
<reference evidence="1 2" key="1">
    <citation type="journal article" date="2012" name="Genome Biol.">
        <title>Sequencing three crocodilian genomes to illuminate the evolution of archosaurs and amniotes.</title>
        <authorList>
            <person name="St John J.A."/>
            <person name="Braun E.L."/>
            <person name="Isberg S.R."/>
            <person name="Miles L.G."/>
            <person name="Chong A.Y."/>
            <person name="Gongora J."/>
            <person name="Dalzell P."/>
            <person name="Moran C."/>
            <person name="Bed'hom B."/>
            <person name="Abzhanov A."/>
            <person name="Burgess S.C."/>
            <person name="Cooksey A.M."/>
            <person name="Castoe T.A."/>
            <person name="Crawford N.G."/>
            <person name="Densmore L.D."/>
            <person name="Drew J.C."/>
            <person name="Edwards S.V."/>
            <person name="Faircloth B.C."/>
            <person name="Fujita M.K."/>
            <person name="Greenwold M.J."/>
            <person name="Hoffmann F.G."/>
            <person name="Howard J.M."/>
            <person name="Iguchi T."/>
            <person name="Janes D.E."/>
            <person name="Khan S.Y."/>
            <person name="Kohno S."/>
            <person name="de Koning A.J."/>
            <person name="Lance S.L."/>
            <person name="McCarthy F.M."/>
            <person name="McCormack J.E."/>
            <person name="Merchant M.E."/>
            <person name="Peterson D.G."/>
            <person name="Pollock D.D."/>
            <person name="Pourmand N."/>
            <person name="Raney B.J."/>
            <person name="Roessler K.A."/>
            <person name="Sanford J.R."/>
            <person name="Sawyer R.H."/>
            <person name="Schmidt C.J."/>
            <person name="Triplett E.W."/>
            <person name="Tuberville T.D."/>
            <person name="Venegas-Anaya M."/>
            <person name="Howard J.T."/>
            <person name="Jarvis E.D."/>
            <person name="Guillette L.J.Jr."/>
            <person name="Glenn T.C."/>
            <person name="Green R.E."/>
            <person name="Ray D.A."/>
        </authorList>
    </citation>
    <scope>NUCLEOTIDE SEQUENCE [LARGE SCALE GENOMIC DNA]</scope>
    <source>
        <strain evidence="1">KSC_2009_1</strain>
    </source>
</reference>
<dbReference type="AlphaFoldDB" id="A0A151NI30"/>
<dbReference type="EMBL" id="AKHW03002956">
    <property type="protein sequence ID" value="KYO36463.1"/>
    <property type="molecule type" value="Genomic_DNA"/>
</dbReference>
<dbReference type="Proteomes" id="UP000050525">
    <property type="component" value="Unassembled WGS sequence"/>
</dbReference>
<sequence>MSNLGVEVTQENDLVISGDGEKGIVEIRVEPFLDFFTGIQSWSICTDDSGKLVWLEVQVKGHQPFIDTRREFRVHISDLVSDGKTNSMDMGVTIWFLIPEEELGFAESSNVDAVPR</sequence>